<comment type="subcellular location">
    <subcellularLocation>
        <location evidence="1">Membrane</location>
        <topology evidence="1">Multi-pass membrane protein</topology>
    </subcellularLocation>
</comment>
<dbReference type="GO" id="GO:0016020">
    <property type="term" value="C:membrane"/>
    <property type="evidence" value="ECO:0007669"/>
    <property type="project" value="UniProtKB-SubCell"/>
</dbReference>
<feature type="domain" description="EamA" evidence="7">
    <location>
        <begin position="191"/>
        <end position="318"/>
    </location>
</feature>
<feature type="transmembrane region" description="Helical" evidence="6">
    <location>
        <begin position="161"/>
        <end position="180"/>
    </location>
</feature>
<comment type="similarity">
    <text evidence="2">Belongs to the EamA transporter family.</text>
</comment>
<dbReference type="SUPFAM" id="SSF103481">
    <property type="entry name" value="Multidrug resistance efflux transporter EmrE"/>
    <property type="match status" value="2"/>
</dbReference>
<dbReference type="PANTHER" id="PTHR32322:SF2">
    <property type="entry name" value="EAMA DOMAIN-CONTAINING PROTEIN"/>
    <property type="match status" value="1"/>
</dbReference>
<evidence type="ECO:0000256" key="6">
    <source>
        <dbReference type="SAM" id="Phobius"/>
    </source>
</evidence>
<keyword evidence="5 6" id="KW-0472">Membrane</keyword>
<sequence>MPTLIASRSRVPSTTVGAARCAAGMAIVGTSIAIAPALADYPVLAGQAWRYLLAGLILAALLIHQATPGAMPFSPTNRLSGAIGRGCARARAAAQPLSRVSTSNALRLTGIAVTGLAAFNWLLIEGTRHADPAFMASVVGATPVVLALAGPLTTGGRVKPATVVGSALVLVGIVLVHGATGAPLVALPYALGFLACEVAFTLLAVPVLRELTPLQLSASVCLIATPILAVLSIFEPGPSLQLPTGTETLALLYMAVLTTAVAFLLWYSGVAQLGADRAGLFVGIMPVAGYLAGLVLGTSTWAVPALIGVTLCGLGIAVGLTPSRRRSNAGDPSRANQ</sequence>
<feature type="transmembrane region" description="Helical" evidence="6">
    <location>
        <begin position="105"/>
        <end position="124"/>
    </location>
</feature>
<feature type="transmembrane region" description="Helical" evidence="6">
    <location>
        <begin position="249"/>
        <end position="267"/>
    </location>
</feature>
<dbReference type="Proteomes" id="UP000460435">
    <property type="component" value="Unassembled WGS sequence"/>
</dbReference>
<keyword evidence="9" id="KW-1185">Reference proteome</keyword>
<feature type="transmembrane region" description="Helical" evidence="6">
    <location>
        <begin position="130"/>
        <end position="149"/>
    </location>
</feature>
<feature type="transmembrane region" description="Helical" evidence="6">
    <location>
        <begin position="279"/>
        <end position="296"/>
    </location>
</feature>
<evidence type="ECO:0000313" key="9">
    <source>
        <dbReference type="Proteomes" id="UP000460435"/>
    </source>
</evidence>
<dbReference type="PANTHER" id="PTHR32322">
    <property type="entry name" value="INNER MEMBRANE TRANSPORTER"/>
    <property type="match status" value="1"/>
</dbReference>
<dbReference type="InterPro" id="IPR050638">
    <property type="entry name" value="AA-Vitamin_Transporters"/>
</dbReference>
<organism evidence="8 9">
    <name type="scientific">Phytoactinopolyspora mesophila</name>
    <dbReference type="NCBI Taxonomy" id="2650750"/>
    <lineage>
        <taxon>Bacteria</taxon>
        <taxon>Bacillati</taxon>
        <taxon>Actinomycetota</taxon>
        <taxon>Actinomycetes</taxon>
        <taxon>Jiangellales</taxon>
        <taxon>Jiangellaceae</taxon>
        <taxon>Phytoactinopolyspora</taxon>
    </lineage>
</organism>
<dbReference type="EMBL" id="WLZY01000003">
    <property type="protein sequence ID" value="NDL57774.1"/>
    <property type="molecule type" value="Genomic_DNA"/>
</dbReference>
<protein>
    <submittedName>
        <fullName evidence="8">EamA family transporter</fullName>
    </submittedName>
</protein>
<reference evidence="8 9" key="1">
    <citation type="submission" date="2019-11" db="EMBL/GenBank/DDBJ databases">
        <authorList>
            <person name="Li X.-J."/>
            <person name="Feng X.-M."/>
        </authorList>
    </citation>
    <scope>NUCLEOTIDE SEQUENCE [LARGE SCALE GENOMIC DNA]</scope>
    <source>
        <strain evidence="8 9">XMNu-373</strain>
    </source>
</reference>
<keyword evidence="4 6" id="KW-1133">Transmembrane helix</keyword>
<dbReference type="InterPro" id="IPR000620">
    <property type="entry name" value="EamA_dom"/>
</dbReference>
<gene>
    <name evidence="8" type="ORF">F7O44_11875</name>
</gene>
<feature type="transmembrane region" description="Helical" evidence="6">
    <location>
        <begin position="51"/>
        <end position="71"/>
    </location>
</feature>
<feature type="transmembrane region" description="Helical" evidence="6">
    <location>
        <begin position="186"/>
        <end position="207"/>
    </location>
</feature>
<evidence type="ECO:0000256" key="5">
    <source>
        <dbReference type="ARBA" id="ARBA00023136"/>
    </source>
</evidence>
<evidence type="ECO:0000256" key="2">
    <source>
        <dbReference type="ARBA" id="ARBA00007362"/>
    </source>
</evidence>
<dbReference type="RefSeq" id="WP_162450434.1">
    <property type="nucleotide sequence ID" value="NZ_WLZY01000003.1"/>
</dbReference>
<dbReference type="Pfam" id="PF00892">
    <property type="entry name" value="EamA"/>
    <property type="match status" value="2"/>
</dbReference>
<proteinExistence type="inferred from homology"/>
<name>A0A7K3M377_9ACTN</name>
<feature type="transmembrane region" description="Helical" evidence="6">
    <location>
        <begin position="21"/>
        <end position="39"/>
    </location>
</feature>
<evidence type="ECO:0000256" key="1">
    <source>
        <dbReference type="ARBA" id="ARBA00004141"/>
    </source>
</evidence>
<feature type="domain" description="EamA" evidence="7">
    <location>
        <begin position="23"/>
        <end position="176"/>
    </location>
</feature>
<evidence type="ECO:0000259" key="7">
    <source>
        <dbReference type="Pfam" id="PF00892"/>
    </source>
</evidence>
<feature type="transmembrane region" description="Helical" evidence="6">
    <location>
        <begin position="302"/>
        <end position="320"/>
    </location>
</feature>
<accession>A0A7K3M377</accession>
<evidence type="ECO:0000256" key="3">
    <source>
        <dbReference type="ARBA" id="ARBA00022692"/>
    </source>
</evidence>
<dbReference type="InterPro" id="IPR037185">
    <property type="entry name" value="EmrE-like"/>
</dbReference>
<keyword evidence="3 6" id="KW-0812">Transmembrane</keyword>
<evidence type="ECO:0000313" key="8">
    <source>
        <dbReference type="EMBL" id="NDL57774.1"/>
    </source>
</evidence>
<comment type="caution">
    <text evidence="8">The sequence shown here is derived from an EMBL/GenBank/DDBJ whole genome shotgun (WGS) entry which is preliminary data.</text>
</comment>
<dbReference type="AlphaFoldDB" id="A0A7K3M377"/>
<feature type="transmembrane region" description="Helical" evidence="6">
    <location>
        <begin position="214"/>
        <end position="234"/>
    </location>
</feature>
<evidence type="ECO:0000256" key="4">
    <source>
        <dbReference type="ARBA" id="ARBA00022989"/>
    </source>
</evidence>